<accession>A0A6A3GXA1</accession>
<name>A0A6A3GXA1_9STRA</name>
<dbReference type="AlphaFoldDB" id="A0A6A3GXA1"/>
<evidence type="ECO:0000313" key="1">
    <source>
        <dbReference type="EMBL" id="KAE8961495.1"/>
    </source>
</evidence>
<protein>
    <submittedName>
        <fullName evidence="1">Uncharacterized protein</fullName>
    </submittedName>
</protein>
<sequence>MEKFMDHYGNVAAERKLRTPGSKVRALPSSKRRTAAWRRLRSRLVATSKLEHGKLRLPRSKRGSVGAPEVAGGVRARAWHAAATRQQAATKLVASCKQRMPSFGRPAVAATKLVTSVKHRMPSFGRLAAAAMKLVTSVKHRMPSFGRPAAGACSLRRSCRA</sequence>
<dbReference type="EMBL" id="QXFV01006421">
    <property type="protein sequence ID" value="KAE8961495.1"/>
    <property type="molecule type" value="Genomic_DNA"/>
</dbReference>
<dbReference type="Proteomes" id="UP000429607">
    <property type="component" value="Unassembled WGS sequence"/>
</dbReference>
<proteinExistence type="predicted"/>
<evidence type="ECO:0000313" key="2">
    <source>
        <dbReference type="Proteomes" id="UP000429607"/>
    </source>
</evidence>
<organism evidence="1 2">
    <name type="scientific">Phytophthora rubi</name>
    <dbReference type="NCBI Taxonomy" id="129364"/>
    <lineage>
        <taxon>Eukaryota</taxon>
        <taxon>Sar</taxon>
        <taxon>Stramenopiles</taxon>
        <taxon>Oomycota</taxon>
        <taxon>Peronosporomycetes</taxon>
        <taxon>Peronosporales</taxon>
        <taxon>Peronosporaceae</taxon>
        <taxon>Phytophthora</taxon>
    </lineage>
</organism>
<comment type="caution">
    <text evidence="1">The sequence shown here is derived from an EMBL/GenBank/DDBJ whole genome shotgun (WGS) entry which is preliminary data.</text>
</comment>
<reference evidence="1 2" key="1">
    <citation type="submission" date="2018-09" db="EMBL/GenBank/DDBJ databases">
        <title>Genomic investigation of the strawberry pathogen Phytophthora fragariae indicates pathogenicity is determined by transcriptional variation in three key races.</title>
        <authorList>
            <person name="Adams T.M."/>
            <person name="Armitage A.D."/>
            <person name="Sobczyk M.K."/>
            <person name="Bates H.J."/>
            <person name="Dunwell J.M."/>
            <person name="Nellist C.F."/>
            <person name="Harrison R.J."/>
        </authorList>
    </citation>
    <scope>NUCLEOTIDE SEQUENCE [LARGE SCALE GENOMIC DNA]</scope>
    <source>
        <strain evidence="1 2">SCRP249</strain>
    </source>
</reference>
<gene>
    <name evidence="1" type="ORF">PR001_g30023</name>
</gene>